<dbReference type="CDD" id="cd00377">
    <property type="entry name" value="ICL_PEPM"/>
    <property type="match status" value="1"/>
</dbReference>
<protein>
    <submittedName>
        <fullName evidence="1">Isocitrate lyase/phosphoenolpyruvate mutase family protein</fullName>
    </submittedName>
    <submittedName>
        <fullName evidence="2">Phosphonomutase</fullName>
    </submittedName>
</protein>
<proteinExistence type="predicted"/>
<evidence type="ECO:0000313" key="2">
    <source>
        <dbReference type="EMBL" id="VVU50115.1"/>
    </source>
</evidence>
<dbReference type="PANTHER" id="PTHR42905">
    <property type="entry name" value="PHOSPHOENOLPYRUVATE CARBOXYLASE"/>
    <property type="match status" value="1"/>
</dbReference>
<dbReference type="GeneID" id="56500866"/>
<name>A0A6P2G931_9BURK</name>
<dbReference type="SUPFAM" id="SSF51621">
    <property type="entry name" value="Phosphoenolpyruvate/pyruvate domain"/>
    <property type="match status" value="1"/>
</dbReference>
<dbReference type="InterPro" id="IPR039556">
    <property type="entry name" value="ICL/PEPM"/>
</dbReference>
<evidence type="ECO:0000313" key="4">
    <source>
        <dbReference type="Proteomes" id="UP000755577"/>
    </source>
</evidence>
<evidence type="ECO:0000313" key="1">
    <source>
        <dbReference type="EMBL" id="MBM2765027.1"/>
    </source>
</evidence>
<dbReference type="InterPro" id="IPR015813">
    <property type="entry name" value="Pyrv/PenolPyrv_kinase-like_dom"/>
</dbReference>
<dbReference type="PANTHER" id="PTHR42905:SF16">
    <property type="entry name" value="CARBOXYPHOSPHONOENOLPYRUVATE PHOSPHONOMUTASE-LIKE PROTEIN (AFU_ORTHOLOGUE AFUA_5G07230)"/>
    <property type="match status" value="1"/>
</dbReference>
<dbReference type="Proteomes" id="UP000755577">
    <property type="component" value="Unassembled WGS sequence"/>
</dbReference>
<sequence>MSDHTESRRQAEIFSQLHGKEYPLVLVNVWDAWSAIECEAASHMALATSSHSVASALGYKDGENIPLQSLLTVVESISRATSIPLTVDFEAGFGDTSKAIEDSVALVIDAGAVGVNLEDGLLDHKRILSSADHHCERIAGARAAADGRNVPLFINARFDGILLERRQTETLVDEAIRRCKLYQEAGANGLFVPGLTELPLIQRLSQSIDLPLNIMMVPGCPTVDELASAGARRISLGGAPFEFVRRAFRQAIKDFSADSSAFFSSVRART</sequence>
<organism evidence="2 3">
    <name type="scientific">Burkholderia anthina</name>
    <dbReference type="NCBI Taxonomy" id="179879"/>
    <lineage>
        <taxon>Bacteria</taxon>
        <taxon>Pseudomonadati</taxon>
        <taxon>Pseudomonadota</taxon>
        <taxon>Betaproteobacteria</taxon>
        <taxon>Burkholderiales</taxon>
        <taxon>Burkholderiaceae</taxon>
        <taxon>Burkholderia</taxon>
        <taxon>Burkholderia cepacia complex</taxon>
    </lineage>
</organism>
<dbReference type="InterPro" id="IPR040442">
    <property type="entry name" value="Pyrv_kinase-like_dom_sf"/>
</dbReference>
<dbReference type="AlphaFoldDB" id="A0A6P2G931"/>
<evidence type="ECO:0000313" key="3">
    <source>
        <dbReference type="Proteomes" id="UP000494201"/>
    </source>
</evidence>
<dbReference type="Pfam" id="PF13714">
    <property type="entry name" value="PEP_mutase"/>
    <property type="match status" value="1"/>
</dbReference>
<dbReference type="RefSeq" id="WP_174926467.1">
    <property type="nucleotide sequence ID" value="NZ_CABVLY010000009.1"/>
</dbReference>
<keyword evidence="1" id="KW-0456">Lyase</keyword>
<dbReference type="EMBL" id="CABVLY010000009">
    <property type="protein sequence ID" value="VVU50115.1"/>
    <property type="molecule type" value="Genomic_DNA"/>
</dbReference>
<keyword evidence="4" id="KW-1185">Reference proteome</keyword>
<dbReference type="GO" id="GO:0016829">
    <property type="term" value="F:lyase activity"/>
    <property type="evidence" value="ECO:0007669"/>
    <property type="project" value="UniProtKB-KW"/>
</dbReference>
<dbReference type="Gene3D" id="3.20.20.60">
    <property type="entry name" value="Phosphoenolpyruvate-binding domains"/>
    <property type="match status" value="1"/>
</dbReference>
<gene>
    <name evidence="2" type="ORF">BAN20980_02825</name>
    <name evidence="1" type="ORF">JQK92_01135</name>
</gene>
<dbReference type="Proteomes" id="UP000494201">
    <property type="component" value="Unassembled WGS sequence"/>
</dbReference>
<dbReference type="EMBL" id="JAFCIQ010000001">
    <property type="protein sequence ID" value="MBM2765027.1"/>
    <property type="molecule type" value="Genomic_DNA"/>
</dbReference>
<reference evidence="1 4" key="2">
    <citation type="submission" date="2021-02" db="EMBL/GenBank/DDBJ databases">
        <title>Draft genome of the type strains Burkholderia anthina DSM16086.</title>
        <authorList>
            <person name="Hertel R."/>
            <person name="Meissner J."/>
            <person name="Poehlein A."/>
            <person name="Daniel R."/>
            <person name="Commichau F.M."/>
        </authorList>
    </citation>
    <scope>NUCLEOTIDE SEQUENCE [LARGE SCALE GENOMIC DNA]</scope>
    <source>
        <strain evidence="1 4">DSM 16086</strain>
    </source>
</reference>
<accession>A0A6P2G931</accession>
<reference evidence="2 3" key="1">
    <citation type="submission" date="2019-09" db="EMBL/GenBank/DDBJ databases">
        <authorList>
            <person name="Depoorter E."/>
        </authorList>
    </citation>
    <scope>NUCLEOTIDE SEQUENCE [LARGE SCALE GENOMIC DNA]</scope>
    <source>
        <strain evidence="2">LMG 20980</strain>
    </source>
</reference>